<protein>
    <recommendedName>
        <fullName evidence="1">Stage 0 sporulation protein A homolog</fullName>
    </recommendedName>
</protein>
<evidence type="ECO:0000313" key="7">
    <source>
        <dbReference type="Proteomes" id="UP000366051"/>
    </source>
</evidence>
<evidence type="ECO:0000256" key="1">
    <source>
        <dbReference type="ARBA" id="ARBA00018672"/>
    </source>
</evidence>
<dbReference type="Pfam" id="PF04397">
    <property type="entry name" value="LytTR"/>
    <property type="match status" value="1"/>
</dbReference>
<dbReference type="GO" id="GO:0003677">
    <property type="term" value="F:DNA binding"/>
    <property type="evidence" value="ECO:0007669"/>
    <property type="project" value="InterPro"/>
</dbReference>
<accession>A0A5Q2N7F9</accession>
<comment type="caution">
    <text evidence="3">Lacks conserved residue(s) required for the propagation of feature annotation.</text>
</comment>
<dbReference type="PANTHER" id="PTHR37299:SF1">
    <property type="entry name" value="STAGE 0 SPORULATION PROTEIN A HOMOLOG"/>
    <property type="match status" value="1"/>
</dbReference>
<dbReference type="PROSITE" id="PS50930">
    <property type="entry name" value="HTH_LYTTR"/>
    <property type="match status" value="1"/>
</dbReference>
<dbReference type="GO" id="GO:0000156">
    <property type="term" value="F:phosphorelay response regulator activity"/>
    <property type="evidence" value="ECO:0007669"/>
    <property type="project" value="InterPro"/>
</dbReference>
<dbReference type="Gene3D" id="3.40.50.2300">
    <property type="match status" value="1"/>
</dbReference>
<dbReference type="PANTHER" id="PTHR37299">
    <property type="entry name" value="TRANSCRIPTIONAL REGULATOR-RELATED"/>
    <property type="match status" value="1"/>
</dbReference>
<dbReference type="InterPro" id="IPR007492">
    <property type="entry name" value="LytTR_DNA-bd_dom"/>
</dbReference>
<gene>
    <name evidence="6" type="ORF">FTV88_3286</name>
</gene>
<dbReference type="KEGG" id="hcv:FTV88_3286"/>
<feature type="domain" description="Response regulatory" evidence="4">
    <location>
        <begin position="4"/>
        <end position="118"/>
    </location>
</feature>
<organism evidence="6 7">
    <name type="scientific">Heliorestis convoluta</name>
    <dbReference type="NCBI Taxonomy" id="356322"/>
    <lineage>
        <taxon>Bacteria</taxon>
        <taxon>Bacillati</taxon>
        <taxon>Bacillota</taxon>
        <taxon>Clostridia</taxon>
        <taxon>Eubacteriales</taxon>
        <taxon>Heliobacteriaceae</taxon>
        <taxon>Heliorestis</taxon>
    </lineage>
</organism>
<evidence type="ECO:0000313" key="6">
    <source>
        <dbReference type="EMBL" id="QGG49352.1"/>
    </source>
</evidence>
<evidence type="ECO:0000259" key="4">
    <source>
        <dbReference type="PROSITE" id="PS50110"/>
    </source>
</evidence>
<proteinExistence type="predicted"/>
<dbReference type="InterPro" id="IPR011006">
    <property type="entry name" value="CheY-like_superfamily"/>
</dbReference>
<dbReference type="SMART" id="SM00850">
    <property type="entry name" value="LytTR"/>
    <property type="match status" value="1"/>
</dbReference>
<dbReference type="SUPFAM" id="SSF52172">
    <property type="entry name" value="CheY-like"/>
    <property type="match status" value="1"/>
</dbReference>
<sequence>MRLRTLIVDQEHMARQKLRQQLEKYDLIQLVGEASSAQEAFDLLEHIDYALIFTEVELAGGNGLDLCARLKESANPPLVIFVTSSEQYALKAYEVDAIDYLLKPFAEERIDESIRKIKRFKAKNQSKSSASMSLQKNVYLGIIPVEKNGKTILLNQSEIVYAFTDKDAVYIKTAGEQFITKYTLKELETRLQGQHFFRCHRCYLVNLEKTKEVVPFFNGTFTLIVDDLEKSEVPVSRSQSKKLRELLGL</sequence>
<comment type="function">
    <text evidence="2">May play the central regulatory role in sporulation. It may be an element of the effector pathway responsible for the activation of sporulation genes in response to nutritional stress. Spo0A may act in concert with spo0H (a sigma factor) to control the expression of some genes that are critical to the sporulation process.</text>
</comment>
<dbReference type="Gene3D" id="2.20.25.10">
    <property type="match status" value="1"/>
</dbReference>
<evidence type="ECO:0000259" key="5">
    <source>
        <dbReference type="PROSITE" id="PS50930"/>
    </source>
</evidence>
<dbReference type="InterPro" id="IPR001789">
    <property type="entry name" value="Sig_transdc_resp-reg_receiver"/>
</dbReference>
<keyword evidence="7" id="KW-1185">Reference proteome</keyword>
<dbReference type="EMBL" id="CP045875">
    <property type="protein sequence ID" value="QGG49352.1"/>
    <property type="molecule type" value="Genomic_DNA"/>
</dbReference>
<evidence type="ECO:0000256" key="3">
    <source>
        <dbReference type="PROSITE-ProRule" id="PRU00169"/>
    </source>
</evidence>
<reference evidence="7" key="1">
    <citation type="submission" date="2019-11" db="EMBL/GenBank/DDBJ databases">
        <title>Genome sequence of Heliorestis convoluta strain HH, an alkaliphilic and minimalistic phototrophic bacterium from a soda lake in Egypt.</title>
        <authorList>
            <person name="Dewey E.D."/>
            <person name="Stokes L.M."/>
            <person name="Burchell B.M."/>
            <person name="Shaffer K.N."/>
            <person name="Huntington A.M."/>
            <person name="Baker J.M."/>
            <person name="Nadendla S."/>
            <person name="Giglio M.G."/>
            <person name="Touchman J.W."/>
            <person name="Blankenship R.E."/>
            <person name="Madigan M.T."/>
            <person name="Sattley W.M."/>
        </authorList>
    </citation>
    <scope>NUCLEOTIDE SEQUENCE [LARGE SCALE GENOMIC DNA]</scope>
    <source>
        <strain evidence="7">HH</strain>
    </source>
</reference>
<dbReference type="Pfam" id="PF00072">
    <property type="entry name" value="Response_reg"/>
    <property type="match status" value="1"/>
</dbReference>
<dbReference type="OrthoDB" id="9809318at2"/>
<dbReference type="AlphaFoldDB" id="A0A5Q2N7F9"/>
<dbReference type="Gene3D" id="2.40.50.40">
    <property type="match status" value="1"/>
</dbReference>
<dbReference type="SMART" id="SM00448">
    <property type="entry name" value="REC"/>
    <property type="match status" value="1"/>
</dbReference>
<dbReference type="InterPro" id="IPR046947">
    <property type="entry name" value="LytR-like"/>
</dbReference>
<dbReference type="PROSITE" id="PS50110">
    <property type="entry name" value="RESPONSE_REGULATORY"/>
    <property type="match status" value="1"/>
</dbReference>
<dbReference type="RefSeq" id="WP_153726355.1">
    <property type="nucleotide sequence ID" value="NZ_CP045875.1"/>
</dbReference>
<feature type="domain" description="HTH LytTR-type" evidence="5">
    <location>
        <begin position="143"/>
        <end position="249"/>
    </location>
</feature>
<dbReference type="Proteomes" id="UP000366051">
    <property type="component" value="Chromosome"/>
</dbReference>
<name>A0A5Q2N7F9_9FIRM</name>
<evidence type="ECO:0000256" key="2">
    <source>
        <dbReference type="ARBA" id="ARBA00024867"/>
    </source>
</evidence>